<name>A0A9P6GQZ3_9PLEO</name>
<feature type="compositionally biased region" description="Basic and acidic residues" evidence="1">
    <location>
        <begin position="36"/>
        <end position="53"/>
    </location>
</feature>
<dbReference type="AlphaFoldDB" id="A0A9P6GQZ3"/>
<evidence type="ECO:0000313" key="3">
    <source>
        <dbReference type="Proteomes" id="UP000756921"/>
    </source>
</evidence>
<dbReference type="EMBL" id="WJXW01000003">
    <property type="protein sequence ID" value="KAF9738634.1"/>
    <property type="molecule type" value="Genomic_DNA"/>
</dbReference>
<feature type="compositionally biased region" description="Basic and acidic residues" evidence="1">
    <location>
        <begin position="19"/>
        <end position="29"/>
    </location>
</feature>
<gene>
    <name evidence="2" type="ORF">PMIN01_03917</name>
</gene>
<dbReference type="Proteomes" id="UP000756921">
    <property type="component" value="Unassembled WGS sequence"/>
</dbReference>
<reference evidence="2" key="1">
    <citation type="journal article" date="2020" name="Mol. Plant Microbe Interact.">
        <title>Genome Sequence of the Biocontrol Agent Coniothyrium minitans strain Conio (IMI 134523).</title>
        <authorList>
            <person name="Patel D."/>
            <person name="Shittu T.A."/>
            <person name="Baroncelli R."/>
            <person name="Muthumeenakshi S."/>
            <person name="Osborne T.H."/>
            <person name="Janganan T.K."/>
            <person name="Sreenivasaprasad S."/>
        </authorList>
    </citation>
    <scope>NUCLEOTIDE SEQUENCE</scope>
    <source>
        <strain evidence="2">Conio</strain>
    </source>
</reference>
<proteinExistence type="predicted"/>
<sequence>MSNSDAAVVPSRRIVSEGALDHLAPHEEGSGLNTEEALHSEEQRRAPKSTGEHARQYEALACTLGVADLASRAPQRNATLLDVGGCCWNPRWLACNKRRQRHVMVARPSPLTTL</sequence>
<feature type="region of interest" description="Disordered" evidence="1">
    <location>
        <begin position="18"/>
        <end position="53"/>
    </location>
</feature>
<comment type="caution">
    <text evidence="2">The sequence shown here is derived from an EMBL/GenBank/DDBJ whole genome shotgun (WGS) entry which is preliminary data.</text>
</comment>
<organism evidence="2 3">
    <name type="scientific">Paraphaeosphaeria minitans</name>
    <dbReference type="NCBI Taxonomy" id="565426"/>
    <lineage>
        <taxon>Eukaryota</taxon>
        <taxon>Fungi</taxon>
        <taxon>Dikarya</taxon>
        <taxon>Ascomycota</taxon>
        <taxon>Pezizomycotina</taxon>
        <taxon>Dothideomycetes</taxon>
        <taxon>Pleosporomycetidae</taxon>
        <taxon>Pleosporales</taxon>
        <taxon>Massarineae</taxon>
        <taxon>Didymosphaeriaceae</taxon>
        <taxon>Paraphaeosphaeria</taxon>
    </lineage>
</organism>
<evidence type="ECO:0000313" key="2">
    <source>
        <dbReference type="EMBL" id="KAF9738634.1"/>
    </source>
</evidence>
<protein>
    <submittedName>
        <fullName evidence="2">Uncharacterized protein</fullName>
    </submittedName>
</protein>
<accession>A0A9P6GQZ3</accession>
<evidence type="ECO:0000256" key="1">
    <source>
        <dbReference type="SAM" id="MobiDB-lite"/>
    </source>
</evidence>
<keyword evidence="3" id="KW-1185">Reference proteome</keyword>